<evidence type="ECO:0000313" key="3">
    <source>
        <dbReference type="WormBase" id="CBG25373"/>
    </source>
</evidence>
<dbReference type="AlphaFoldDB" id="B6IIN7"/>
<dbReference type="RefSeq" id="XP_045099328.1">
    <property type="nucleotide sequence ID" value="XM_045241189.1"/>
</dbReference>
<dbReference type="KEGG" id="cbr:CBG_25373"/>
<evidence type="ECO:0000313" key="1">
    <source>
        <dbReference type="EMBL" id="CAR99767.1"/>
    </source>
</evidence>
<protein>
    <submittedName>
        <fullName evidence="1">Protein CBG25373</fullName>
    </submittedName>
</protein>
<reference evidence="1 2" key="2">
    <citation type="journal article" date="2011" name="PLoS Genet.">
        <title>Caenorhabditis briggsae recombinant inbred line genotypes reveal inter-strain incompatibility and the evolution of recombination.</title>
        <authorList>
            <person name="Ross J.A."/>
            <person name="Koboldt D.C."/>
            <person name="Staisch J.E."/>
            <person name="Chamberlin H.M."/>
            <person name="Gupta B.P."/>
            <person name="Miller R.D."/>
            <person name="Baird S.E."/>
            <person name="Haag E.S."/>
        </authorList>
    </citation>
    <scope>NUCLEOTIDE SEQUENCE [LARGE SCALE GENOMIC DNA]</scope>
    <source>
        <strain evidence="1 2">AF16</strain>
    </source>
</reference>
<dbReference type="EMBL" id="HE600940">
    <property type="protein sequence ID" value="CAR99767.1"/>
    <property type="molecule type" value="Genomic_DNA"/>
</dbReference>
<dbReference type="GeneID" id="68916864"/>
<reference evidence="1 2" key="1">
    <citation type="journal article" date="2003" name="PLoS Biol.">
        <title>The genome sequence of Caenorhabditis briggsae: a platform for comparative genomics.</title>
        <authorList>
            <person name="Stein L.D."/>
            <person name="Bao Z."/>
            <person name="Blasiar D."/>
            <person name="Blumenthal T."/>
            <person name="Brent M.R."/>
            <person name="Chen N."/>
            <person name="Chinwalla A."/>
            <person name="Clarke L."/>
            <person name="Clee C."/>
            <person name="Coghlan A."/>
            <person name="Coulson A."/>
            <person name="D'Eustachio P."/>
            <person name="Fitch D.H."/>
            <person name="Fulton L.A."/>
            <person name="Fulton R.E."/>
            <person name="Griffiths-Jones S."/>
            <person name="Harris T.W."/>
            <person name="Hillier L.W."/>
            <person name="Kamath R."/>
            <person name="Kuwabara P.E."/>
            <person name="Mardis E.R."/>
            <person name="Marra M.A."/>
            <person name="Miner T.L."/>
            <person name="Minx P."/>
            <person name="Mullikin J.C."/>
            <person name="Plumb R.W."/>
            <person name="Rogers J."/>
            <person name="Schein J.E."/>
            <person name="Sohrmann M."/>
            <person name="Spieth J."/>
            <person name="Stajich J.E."/>
            <person name="Wei C."/>
            <person name="Willey D."/>
            <person name="Wilson R.K."/>
            <person name="Durbin R."/>
            <person name="Waterston R.H."/>
        </authorList>
    </citation>
    <scope>NUCLEOTIDE SEQUENCE [LARGE SCALE GENOMIC DNA]</scope>
    <source>
        <strain evidence="1 2">AF16</strain>
    </source>
</reference>
<dbReference type="HOGENOM" id="CLU_3392689_0_0_1"/>
<sequence length="32" mass="3713">MAPLRIDLVRPQSTELTKLESTSSHAHRFYDL</sequence>
<dbReference type="InParanoid" id="B6IIN7"/>
<dbReference type="Proteomes" id="UP000008549">
    <property type="component" value="Unassembled WGS sequence"/>
</dbReference>
<gene>
    <name evidence="1 3" type="ORF">CBG25373</name>
    <name evidence="1" type="ORF">CBG_25373</name>
</gene>
<accession>B6IIN7</accession>
<evidence type="ECO:0000313" key="2">
    <source>
        <dbReference type="Proteomes" id="UP000008549"/>
    </source>
</evidence>
<proteinExistence type="predicted"/>
<name>B6IIN7_CAEBR</name>
<dbReference type="CTD" id="68916864"/>
<organism evidence="1 2">
    <name type="scientific">Caenorhabditis briggsae</name>
    <dbReference type="NCBI Taxonomy" id="6238"/>
    <lineage>
        <taxon>Eukaryota</taxon>
        <taxon>Metazoa</taxon>
        <taxon>Ecdysozoa</taxon>
        <taxon>Nematoda</taxon>
        <taxon>Chromadorea</taxon>
        <taxon>Rhabditida</taxon>
        <taxon>Rhabditina</taxon>
        <taxon>Rhabditomorpha</taxon>
        <taxon>Rhabditoidea</taxon>
        <taxon>Rhabditidae</taxon>
        <taxon>Peloderinae</taxon>
        <taxon>Caenorhabditis</taxon>
    </lineage>
</organism>
<keyword evidence="2" id="KW-1185">Reference proteome</keyword>
<dbReference type="WormBase" id="CBG25373">
    <property type="protein sequence ID" value="CBP39865"/>
    <property type="gene ID" value="WBGene00086787"/>
</dbReference>